<dbReference type="AlphaFoldDB" id="A0A930Y5F4"/>
<accession>A0A930Y5F4</accession>
<organism evidence="2">
    <name type="scientific">Gallibacterium anatis</name>
    <dbReference type="NCBI Taxonomy" id="750"/>
    <lineage>
        <taxon>Bacteria</taxon>
        <taxon>Pseudomonadati</taxon>
        <taxon>Pseudomonadota</taxon>
        <taxon>Gammaproteobacteria</taxon>
        <taxon>Pasteurellales</taxon>
        <taxon>Pasteurellaceae</taxon>
        <taxon>Gallibacterium</taxon>
    </lineage>
</organism>
<gene>
    <name evidence="2" type="ORF">INT80_12435</name>
</gene>
<feature type="compositionally biased region" description="Acidic residues" evidence="1">
    <location>
        <begin position="1"/>
        <end position="10"/>
    </location>
</feature>
<name>A0A930Y5F4_9PAST</name>
<protein>
    <submittedName>
        <fullName evidence="2">Uncharacterized protein</fullName>
    </submittedName>
</protein>
<feature type="region of interest" description="Disordered" evidence="1">
    <location>
        <begin position="1"/>
        <end position="22"/>
    </location>
</feature>
<comment type="caution">
    <text evidence="2">The sequence shown here is derived from an EMBL/GenBank/DDBJ whole genome shotgun (WGS) entry which is preliminary data.</text>
</comment>
<reference evidence="2" key="1">
    <citation type="submission" date="2020-11" db="EMBL/GenBank/DDBJ databases">
        <title>Gallibacterium anatis 1637, full genome, WGS.</title>
        <authorList>
            <person name="Laishevtcev A.I."/>
            <person name="Yakimova E.A."/>
            <person name="Petkovich D."/>
            <person name="Stepanova T.V."/>
            <person name="Kalendr R.S."/>
            <person name="Rubalsky E.O."/>
            <person name="Zulkarneev E.R."/>
            <person name="Aleshkin A.V."/>
        </authorList>
    </citation>
    <scope>NUCLEOTIDE SEQUENCE</scope>
    <source>
        <strain evidence="2">1637</strain>
    </source>
</reference>
<evidence type="ECO:0000313" key="2">
    <source>
        <dbReference type="EMBL" id="MBF4102965.1"/>
    </source>
</evidence>
<proteinExistence type="predicted"/>
<sequence>MMRKDDDDDTSRDQYHNDHAQGWGFDTKTAVMYNQDKALFYKWNGDNEAADIIVWYVTN</sequence>
<evidence type="ECO:0000256" key="1">
    <source>
        <dbReference type="SAM" id="MobiDB-lite"/>
    </source>
</evidence>
<dbReference type="EMBL" id="JADION010000041">
    <property type="protein sequence ID" value="MBF4102965.1"/>
    <property type="molecule type" value="Genomic_DNA"/>
</dbReference>